<keyword evidence="2" id="KW-1185">Reference proteome</keyword>
<organism evidence="1 2">
    <name type="scientific">Tritrichomonas musculus</name>
    <dbReference type="NCBI Taxonomy" id="1915356"/>
    <lineage>
        <taxon>Eukaryota</taxon>
        <taxon>Metamonada</taxon>
        <taxon>Parabasalia</taxon>
        <taxon>Tritrichomonadida</taxon>
        <taxon>Tritrichomonadidae</taxon>
        <taxon>Tritrichomonas</taxon>
    </lineage>
</organism>
<evidence type="ECO:0000313" key="1">
    <source>
        <dbReference type="EMBL" id="KAK8886096.1"/>
    </source>
</evidence>
<protein>
    <recommendedName>
        <fullName evidence="3">Ubiquitin-like domain-containing protein</fullName>
    </recommendedName>
</protein>
<evidence type="ECO:0000313" key="2">
    <source>
        <dbReference type="Proteomes" id="UP001470230"/>
    </source>
</evidence>
<sequence length="173" mass="20133">MPNEAQLESNQVKIFFCVPHSFVKSIKVNKNSRVKSLMEKHHINCDLIFNGSVICPDLTFQEIGISNGNVIVACKKEQGKMNSSLVQWINLSKDSTFENRLNSLSNKRIKNEYYRIRDIRNMKVEGSTKLYRKLIQKYYSKNSQEIENSIENDYEVNYEPSPMPCTDAMPVKW</sequence>
<name>A0ABR2K5A1_9EUKA</name>
<dbReference type="InterPro" id="IPR029071">
    <property type="entry name" value="Ubiquitin-like_domsf"/>
</dbReference>
<proteinExistence type="predicted"/>
<reference evidence="1 2" key="1">
    <citation type="submission" date="2024-04" db="EMBL/GenBank/DDBJ databases">
        <title>Tritrichomonas musculus Genome.</title>
        <authorList>
            <person name="Alves-Ferreira E."/>
            <person name="Grigg M."/>
            <person name="Lorenzi H."/>
            <person name="Galac M."/>
        </authorList>
    </citation>
    <scope>NUCLEOTIDE SEQUENCE [LARGE SCALE GENOMIC DNA]</scope>
    <source>
        <strain evidence="1 2">EAF2021</strain>
    </source>
</reference>
<dbReference type="Proteomes" id="UP001470230">
    <property type="component" value="Unassembled WGS sequence"/>
</dbReference>
<dbReference type="EMBL" id="JAPFFF010000007">
    <property type="protein sequence ID" value="KAK8886096.1"/>
    <property type="molecule type" value="Genomic_DNA"/>
</dbReference>
<accession>A0ABR2K5A1</accession>
<comment type="caution">
    <text evidence="1">The sequence shown here is derived from an EMBL/GenBank/DDBJ whole genome shotgun (WGS) entry which is preliminary data.</text>
</comment>
<gene>
    <name evidence="1" type="ORF">M9Y10_041556</name>
</gene>
<evidence type="ECO:0008006" key="3">
    <source>
        <dbReference type="Google" id="ProtNLM"/>
    </source>
</evidence>
<dbReference type="SUPFAM" id="SSF54236">
    <property type="entry name" value="Ubiquitin-like"/>
    <property type="match status" value="1"/>
</dbReference>